<dbReference type="Proteomes" id="UP000001695">
    <property type="component" value="Plasmid pBIND01"/>
</dbReference>
<accession>B2ILF5</accession>
<reference evidence="2 3" key="1">
    <citation type="submission" date="2008-03" db="EMBL/GenBank/DDBJ databases">
        <title>Complete sequence of plasmid1 of Beijerinckia indica subsp. indica ATCC 9039.</title>
        <authorList>
            <consortium name="US DOE Joint Genome Institute"/>
            <person name="Copeland A."/>
            <person name="Lucas S."/>
            <person name="Lapidus A."/>
            <person name="Glavina del Rio T."/>
            <person name="Dalin E."/>
            <person name="Tice H."/>
            <person name="Bruce D."/>
            <person name="Goodwin L."/>
            <person name="Pitluck S."/>
            <person name="LaButti K."/>
            <person name="Schmutz J."/>
            <person name="Larimer F."/>
            <person name="Land M."/>
            <person name="Hauser L."/>
            <person name="Kyrpides N."/>
            <person name="Mikhailova N."/>
            <person name="Dunfield P.F."/>
            <person name="Dedysh S.N."/>
            <person name="Liesack W."/>
            <person name="Saw J.H."/>
            <person name="Alam M."/>
            <person name="Chen Y."/>
            <person name="Murrell J.C."/>
            <person name="Richardson P."/>
        </authorList>
    </citation>
    <scope>NUCLEOTIDE SEQUENCE [LARGE SCALE GENOMIC DNA]</scope>
    <source>
        <strain evidence="3">ATCC 9039 / DSM 1715 / NCIMB 8712</strain>
        <plasmid evidence="2 3">pBIND01</plasmid>
    </source>
</reference>
<dbReference type="EMBL" id="CP001017">
    <property type="protein sequence ID" value="ACB97355.1"/>
    <property type="molecule type" value="Genomic_DNA"/>
</dbReference>
<evidence type="ECO:0000256" key="1">
    <source>
        <dbReference type="SAM" id="MobiDB-lite"/>
    </source>
</evidence>
<evidence type="ECO:0000313" key="2">
    <source>
        <dbReference type="EMBL" id="ACB97355.1"/>
    </source>
</evidence>
<gene>
    <name evidence="2" type="ordered locus">Bind_3815</name>
</gene>
<dbReference type="OrthoDB" id="9923530at2"/>
<keyword evidence="3" id="KW-1185">Reference proteome</keyword>
<protein>
    <submittedName>
        <fullName evidence="2">Uncharacterized protein</fullName>
    </submittedName>
</protein>
<name>B2ILF5_BEII9</name>
<dbReference type="HOGENOM" id="CLU_2380407_0_0_5"/>
<proteinExistence type="predicted"/>
<dbReference type="KEGG" id="bid:Bind_3815"/>
<evidence type="ECO:0000313" key="3">
    <source>
        <dbReference type="Proteomes" id="UP000001695"/>
    </source>
</evidence>
<sequence length="94" mass="10419">MARISLLSTYRNGVVKLVDRSAFQIAPDQIHKTADWTQGTELIVQEVQGDDVWTYRLIASCRGIPVKAKPYDGESLPVNQPRAEQQPSVLAANP</sequence>
<dbReference type="AlphaFoldDB" id="B2ILF5"/>
<feature type="region of interest" description="Disordered" evidence="1">
    <location>
        <begin position="67"/>
        <end position="94"/>
    </location>
</feature>
<keyword evidence="2" id="KW-0614">Plasmid</keyword>
<organism evidence="2 3">
    <name type="scientific">Beijerinckia indica subsp. indica (strain ATCC 9039 / DSM 1715 / NCIMB 8712)</name>
    <dbReference type="NCBI Taxonomy" id="395963"/>
    <lineage>
        <taxon>Bacteria</taxon>
        <taxon>Pseudomonadati</taxon>
        <taxon>Pseudomonadota</taxon>
        <taxon>Alphaproteobacteria</taxon>
        <taxon>Hyphomicrobiales</taxon>
        <taxon>Beijerinckiaceae</taxon>
        <taxon>Beijerinckia</taxon>
    </lineage>
</organism>
<dbReference type="RefSeq" id="WP_012382968.1">
    <property type="nucleotide sequence ID" value="NC_010580.1"/>
</dbReference>
<geneLocation type="plasmid" evidence="2 3">
    <name>pBIND01</name>
</geneLocation>